<accession>A0A0F8WK46</accession>
<protein>
    <submittedName>
        <fullName evidence="2">Uncharacterized protein</fullName>
    </submittedName>
</protein>
<comment type="caution">
    <text evidence="2">The sequence shown here is derived from an EMBL/GenBank/DDBJ whole genome shotgun (WGS) entry which is preliminary data.</text>
</comment>
<gene>
    <name evidence="2" type="ORF">LCGC14_3143480</name>
</gene>
<sequence>FIFNKLARSQTPRAGIASAASVLLFLGTTVLIFLMFRIRKQIEKEA</sequence>
<dbReference type="EMBL" id="LAZR01068985">
    <property type="protein sequence ID" value="KKK48600.1"/>
    <property type="molecule type" value="Genomic_DNA"/>
</dbReference>
<evidence type="ECO:0000256" key="1">
    <source>
        <dbReference type="SAM" id="Phobius"/>
    </source>
</evidence>
<keyword evidence="1" id="KW-0812">Transmembrane</keyword>
<reference evidence="2" key="1">
    <citation type="journal article" date="2015" name="Nature">
        <title>Complex archaea that bridge the gap between prokaryotes and eukaryotes.</title>
        <authorList>
            <person name="Spang A."/>
            <person name="Saw J.H."/>
            <person name="Jorgensen S.L."/>
            <person name="Zaremba-Niedzwiedzka K."/>
            <person name="Martijn J."/>
            <person name="Lind A.E."/>
            <person name="van Eijk R."/>
            <person name="Schleper C."/>
            <person name="Guy L."/>
            <person name="Ettema T.J."/>
        </authorList>
    </citation>
    <scope>NUCLEOTIDE SEQUENCE</scope>
</reference>
<name>A0A0F8WK46_9ZZZZ</name>
<keyword evidence="1" id="KW-1133">Transmembrane helix</keyword>
<organism evidence="2">
    <name type="scientific">marine sediment metagenome</name>
    <dbReference type="NCBI Taxonomy" id="412755"/>
    <lineage>
        <taxon>unclassified sequences</taxon>
        <taxon>metagenomes</taxon>
        <taxon>ecological metagenomes</taxon>
    </lineage>
</organism>
<evidence type="ECO:0000313" key="2">
    <source>
        <dbReference type="EMBL" id="KKK48600.1"/>
    </source>
</evidence>
<keyword evidence="1" id="KW-0472">Membrane</keyword>
<feature type="transmembrane region" description="Helical" evidence="1">
    <location>
        <begin position="14"/>
        <end position="36"/>
    </location>
</feature>
<dbReference type="AlphaFoldDB" id="A0A0F8WK46"/>
<feature type="non-terminal residue" evidence="2">
    <location>
        <position position="1"/>
    </location>
</feature>
<proteinExistence type="predicted"/>